<proteinExistence type="predicted"/>
<sequence>MIKTIVIGKYVSVQGCFVKHLPGGKMMVRVGNRLFAGTPVKSHAA</sequence>
<keyword evidence="3" id="KW-1185">Reference proteome</keyword>
<gene>
    <name evidence="1" type="ORF">TL5118_01749</name>
    <name evidence="2" type="ORF">TL5120_00982</name>
</gene>
<dbReference type="EMBL" id="CYSB01000026">
    <property type="protein sequence ID" value="CUH66420.1"/>
    <property type="molecule type" value="Genomic_DNA"/>
</dbReference>
<dbReference type="AlphaFoldDB" id="A0A0P1FXW9"/>
<reference evidence="2 4" key="1">
    <citation type="submission" date="2015-09" db="EMBL/GenBank/DDBJ databases">
        <authorList>
            <consortium name="Swine Surveillance"/>
        </authorList>
    </citation>
    <scope>NUCLEOTIDE SEQUENCE [LARGE SCALE GENOMIC DNA]</scope>
    <source>
        <strain evidence="2 4">5120</strain>
    </source>
</reference>
<evidence type="ECO:0000313" key="3">
    <source>
        <dbReference type="Proteomes" id="UP000051086"/>
    </source>
</evidence>
<evidence type="ECO:0000313" key="4">
    <source>
        <dbReference type="Proteomes" id="UP000051887"/>
    </source>
</evidence>
<accession>A0A0P1FXW9</accession>
<dbReference type="Proteomes" id="UP000051887">
    <property type="component" value="Unassembled WGS sequence"/>
</dbReference>
<reference evidence="1 3" key="2">
    <citation type="submission" date="2015-09" db="EMBL/GenBank/DDBJ databases">
        <authorList>
            <person name="Rodrigo-Torres L."/>
            <person name="Arahal D.R."/>
        </authorList>
    </citation>
    <scope>NUCLEOTIDE SEQUENCE [LARGE SCALE GENOMIC DNA]</scope>
    <source>
        <strain evidence="1 3">CECT 5118</strain>
    </source>
</reference>
<name>A0A0P1FXW9_9RHOB</name>
<dbReference type="EMBL" id="CYSC01000017">
    <property type="protein sequence ID" value="CUH71196.1"/>
    <property type="molecule type" value="Genomic_DNA"/>
</dbReference>
<evidence type="ECO:0000313" key="2">
    <source>
        <dbReference type="EMBL" id="CUH71196.1"/>
    </source>
</evidence>
<evidence type="ECO:0000313" key="1">
    <source>
        <dbReference type="EMBL" id="CUH66420.1"/>
    </source>
</evidence>
<protein>
    <submittedName>
        <fullName evidence="2">Uncharacterized protein</fullName>
    </submittedName>
</protein>
<dbReference type="RefSeq" id="WP_165590034.1">
    <property type="nucleotide sequence ID" value="NZ_CYSB01000026.1"/>
</dbReference>
<organism evidence="2 4">
    <name type="scientific">Thalassovita autumnalis</name>
    <dbReference type="NCBI Taxonomy" id="2072972"/>
    <lineage>
        <taxon>Bacteria</taxon>
        <taxon>Pseudomonadati</taxon>
        <taxon>Pseudomonadota</taxon>
        <taxon>Alphaproteobacteria</taxon>
        <taxon>Rhodobacterales</taxon>
        <taxon>Roseobacteraceae</taxon>
        <taxon>Thalassovita</taxon>
    </lineage>
</organism>
<dbReference type="Proteomes" id="UP000051086">
    <property type="component" value="Unassembled WGS sequence"/>
</dbReference>